<dbReference type="AlphaFoldDB" id="A0AAE6X2J6"/>
<proteinExistence type="predicted"/>
<evidence type="ECO:0000313" key="1">
    <source>
        <dbReference type="EMBL" id="QIH78320.1"/>
    </source>
</evidence>
<dbReference type="RefSeq" id="WP_164953442.1">
    <property type="nucleotide sequence ID" value="NZ_CP047363.1"/>
</dbReference>
<name>A0AAE6X2J6_9STAP</name>
<dbReference type="EMBL" id="CP047363">
    <property type="protein sequence ID" value="QIH78320.1"/>
    <property type="molecule type" value="Genomic_DNA"/>
</dbReference>
<gene>
    <name evidence="1" type="ORF">GTN30_06510</name>
</gene>
<accession>A0AAE6X2J6</accession>
<evidence type="ECO:0000313" key="2">
    <source>
        <dbReference type="Proteomes" id="UP000501122"/>
    </source>
</evidence>
<evidence type="ECO:0008006" key="3">
    <source>
        <dbReference type="Google" id="ProtNLM"/>
    </source>
</evidence>
<protein>
    <recommendedName>
        <fullName evidence="3">BppU N-terminal domain-containing protein</fullName>
    </recommendedName>
</protein>
<sequence length="633" mass="71544">MEINTLKTKNNFHNYITIKQADNTSPIELLLCGNDGSQLTNLNTTCTVTLLDTVDNQIRQKSTEKIVGGVLSFKVKNALKANNHNLEVTLSDGSKYPSDGDFTILVSKSHTDRELEIINTMTYDDAVKKLVENVVTDFVEEKFNNLSSEDQNMVEIIEARNGNPSLKDRLGGIDKNQRRIYEQPDYIKKLIDLVHFDEVHVKKSSEESFAISNYNRTTGRHLTNVFTKNKNDDYIILSQSYVGSSTVSELPRDYKNYEKVNGNFDTTYPANFTTEIGAKIRVQLSGTEIYMKRYGDNRGGVWEFVIDGDTNRKIQVSTFKSTTGTDDYKIIGGLEDKVHTVEATFIGNDPSNAPTGGTSRGWVYYSASVETTRTFYSRVTNINMSNEKLINVANSNKDFAWLIRKAGSSDEYFFVPEHNGIGTAFKINEPQLLLDGKAITVFDKNIGVSQIGKKFVINQSVYGRDPVSKENLLRIDTVYEVSLNSSVRSLGKIQALTDIEIKDGYNLMLPVYNDSARRLKTSRYNYYPTIKNDGSHTNLIEEKDDTSSYIFTSDVNTNLFSALMIHDVLHSLRTGLEGKFPEGNRTWIEHRLNSTMQKLYNSIFRYGVMKANQTITFDGTFLSGELNNIHNLM</sequence>
<dbReference type="Proteomes" id="UP000501122">
    <property type="component" value="Chromosome"/>
</dbReference>
<reference evidence="1" key="1">
    <citation type="journal article" date="2020" name="Antimicrob. Agents Chemother.">
        <title>The novel macrolide resistance genes mef(D), msr(F) and msr(H) are present on resistance islands in Macrococcus canis, Macrococcus caseolyticus and Staphylococcus aureus.</title>
        <authorList>
            <person name="Schwendener S."/>
            <person name="Dona V."/>
            <person name="Perreten V."/>
        </authorList>
    </citation>
    <scope>NUCLEOTIDE SEQUENCE</scope>
    <source>
        <strain evidence="1">Epi0076A</strain>
    </source>
</reference>
<organism evidence="1 2">
    <name type="scientific">Macrococcoides canis</name>
    <dbReference type="NCBI Taxonomy" id="1855823"/>
    <lineage>
        <taxon>Bacteria</taxon>
        <taxon>Bacillati</taxon>
        <taxon>Bacillota</taxon>
        <taxon>Bacilli</taxon>
        <taxon>Bacillales</taxon>
        <taxon>Staphylococcaceae</taxon>
        <taxon>Macrococcoides</taxon>
    </lineage>
</organism>